<gene>
    <name evidence="1" type="ORF">CU098_005376</name>
</gene>
<sequence length="365" mass="42327">SIQSTVSGFVTHHIFPKIKWNTMITNKRLRGLGILDPSLQQNALFYQWIDPLLFERPNCSMVQQFLLVHSANQFQSDNVLMCLLFPRTQSGTGGKMVSTITLVCRTVDSIPKRQFNYTLCPLDVMLLPLNATPMTTIWLVTTSLKNEHPVFIQCTKPTSLNLYSPKHVPAIQRSVGFNAFRRRLILPQDDLILNNLATSCRAFRAQVSRQTIVSIQQHQVYFKAAWSRFWSMALTTVQRSVAYRLLHCLIPTRKFLARIIPDRHPSPSCCLCGEFEDIYYFFFRCLSKFIFWDHIIREFLWPEFTIDQIFSVLTCLDFSFIQVLPSCSLPPSKLLTVALFEVWKVHWSHIHNDQPFSPLTTFRSV</sequence>
<accession>A0A367JJ60</accession>
<proteinExistence type="predicted"/>
<reference evidence="1 2" key="1">
    <citation type="journal article" date="2018" name="G3 (Bethesda)">
        <title>Phylogenetic and Phylogenomic Definition of Rhizopus Species.</title>
        <authorList>
            <person name="Gryganskyi A.P."/>
            <person name="Golan J."/>
            <person name="Dolatabadi S."/>
            <person name="Mondo S."/>
            <person name="Robb S."/>
            <person name="Idnurm A."/>
            <person name="Muszewska A."/>
            <person name="Steczkiewicz K."/>
            <person name="Masonjones S."/>
            <person name="Liao H.L."/>
            <person name="Gajdeczka M.T."/>
            <person name="Anike F."/>
            <person name="Vuek A."/>
            <person name="Anishchenko I.M."/>
            <person name="Voigt K."/>
            <person name="de Hoog G.S."/>
            <person name="Smith M.E."/>
            <person name="Heitman J."/>
            <person name="Vilgalys R."/>
            <person name="Stajich J.E."/>
        </authorList>
    </citation>
    <scope>NUCLEOTIDE SEQUENCE [LARGE SCALE GENOMIC DNA]</scope>
    <source>
        <strain evidence="1 2">LSU 92-RS-03</strain>
    </source>
</reference>
<name>A0A367JJ60_RHIST</name>
<evidence type="ECO:0000313" key="2">
    <source>
        <dbReference type="Proteomes" id="UP000253551"/>
    </source>
</evidence>
<dbReference type="Proteomes" id="UP000253551">
    <property type="component" value="Unassembled WGS sequence"/>
</dbReference>
<evidence type="ECO:0008006" key="3">
    <source>
        <dbReference type="Google" id="ProtNLM"/>
    </source>
</evidence>
<dbReference type="OrthoDB" id="2426083at2759"/>
<protein>
    <recommendedName>
        <fullName evidence="3">Reverse transcriptase zinc-binding domain-containing protein</fullName>
    </recommendedName>
</protein>
<keyword evidence="2" id="KW-1185">Reference proteome</keyword>
<organism evidence="1 2">
    <name type="scientific">Rhizopus stolonifer</name>
    <name type="common">Rhizopus nigricans</name>
    <dbReference type="NCBI Taxonomy" id="4846"/>
    <lineage>
        <taxon>Eukaryota</taxon>
        <taxon>Fungi</taxon>
        <taxon>Fungi incertae sedis</taxon>
        <taxon>Mucoromycota</taxon>
        <taxon>Mucoromycotina</taxon>
        <taxon>Mucoromycetes</taxon>
        <taxon>Mucorales</taxon>
        <taxon>Mucorineae</taxon>
        <taxon>Rhizopodaceae</taxon>
        <taxon>Rhizopus</taxon>
    </lineage>
</organism>
<dbReference type="STRING" id="4846.A0A367JJ60"/>
<feature type="non-terminal residue" evidence="1">
    <location>
        <position position="1"/>
    </location>
</feature>
<evidence type="ECO:0000313" key="1">
    <source>
        <dbReference type="EMBL" id="RCH89980.1"/>
    </source>
</evidence>
<dbReference type="AlphaFoldDB" id="A0A367JJ60"/>
<comment type="caution">
    <text evidence="1">The sequence shown here is derived from an EMBL/GenBank/DDBJ whole genome shotgun (WGS) entry which is preliminary data.</text>
</comment>
<dbReference type="EMBL" id="PJQM01003237">
    <property type="protein sequence ID" value="RCH89980.1"/>
    <property type="molecule type" value="Genomic_DNA"/>
</dbReference>